<evidence type="ECO:0000313" key="8">
    <source>
        <dbReference type="EMBL" id="EYR64943.1"/>
    </source>
</evidence>
<dbReference type="Pfam" id="PF01061">
    <property type="entry name" value="ABC2_membrane"/>
    <property type="match status" value="1"/>
</dbReference>
<evidence type="ECO:0000256" key="1">
    <source>
        <dbReference type="ARBA" id="ARBA00004141"/>
    </source>
</evidence>
<feature type="transmembrane region" description="Helical" evidence="6">
    <location>
        <begin position="168"/>
        <end position="189"/>
    </location>
</feature>
<keyword evidence="2 6" id="KW-0812">Transmembrane</keyword>
<evidence type="ECO:0000256" key="2">
    <source>
        <dbReference type="ARBA" id="ARBA00022692"/>
    </source>
</evidence>
<dbReference type="GO" id="GO:0046677">
    <property type="term" value="P:response to antibiotic"/>
    <property type="evidence" value="ECO:0007669"/>
    <property type="project" value="UniProtKB-KW"/>
</dbReference>
<evidence type="ECO:0000256" key="4">
    <source>
        <dbReference type="ARBA" id="ARBA00023136"/>
    </source>
</evidence>
<dbReference type="PANTHER" id="PTHR43229">
    <property type="entry name" value="NODULATION PROTEIN J"/>
    <property type="match status" value="1"/>
</dbReference>
<feature type="transmembrane region" description="Helical" evidence="6">
    <location>
        <begin position="138"/>
        <end position="161"/>
    </location>
</feature>
<feature type="transmembrane region" description="Helical" evidence="6">
    <location>
        <begin position="27"/>
        <end position="47"/>
    </location>
</feature>
<dbReference type="PANTHER" id="PTHR43229:SF6">
    <property type="entry name" value="ABC-TYPE MULTIDRUG TRANSPORT SYSTEM, PERMEASE COMPONENT"/>
    <property type="match status" value="1"/>
</dbReference>
<reference evidence="8 9" key="1">
    <citation type="submission" date="2014-01" db="EMBL/GenBank/DDBJ databases">
        <title>Actinotalea ferrariae CF5-4.</title>
        <authorList>
            <person name="Chen F."/>
            <person name="Li Y."/>
            <person name="Wang G."/>
        </authorList>
    </citation>
    <scope>NUCLEOTIDE SEQUENCE [LARGE SCALE GENOMIC DNA]</scope>
    <source>
        <strain evidence="8 9">CF5-4</strain>
    </source>
</reference>
<evidence type="ECO:0000256" key="3">
    <source>
        <dbReference type="ARBA" id="ARBA00022989"/>
    </source>
</evidence>
<keyword evidence="4 6" id="KW-0472">Membrane</keyword>
<protein>
    <submittedName>
        <fullName evidence="8">ABC transporter</fullName>
    </submittedName>
</protein>
<accession>A0A021VUY9</accession>
<feature type="transmembrane region" description="Helical" evidence="6">
    <location>
        <begin position="56"/>
        <end position="79"/>
    </location>
</feature>
<keyword evidence="5" id="KW-0046">Antibiotic resistance</keyword>
<comment type="subcellular location">
    <subcellularLocation>
        <location evidence="1">Membrane</location>
        <topology evidence="1">Multi-pass membrane protein</topology>
    </subcellularLocation>
</comment>
<sequence>MMTNVRLALLSGRLSYRALFSWNTPALFFAVLVFTPVLQIVFFVLLGRSLEYRDDLFFITGNALLGATAASVSGLVGVIAEERRFGTLSTILVSPASRVAVFVGRLLPGVVLAIGTAVFTSCLGFVAVGWPYSPLESLAYLAAITVAAFSGSALGLTLSAFGLIYRDIFQIATAAQFALLLLTGANVALDRLPEWAQGLALGLPLTHAVAGVRELTAAGVTTTFWSALGTDVLVGACWLGVGLVLMNVLERAARRGASLELY</sequence>
<keyword evidence="3 6" id="KW-1133">Transmembrane helix</keyword>
<dbReference type="EMBL" id="AXCW01000010">
    <property type="protein sequence ID" value="EYR64943.1"/>
    <property type="molecule type" value="Genomic_DNA"/>
</dbReference>
<feature type="transmembrane region" description="Helical" evidence="6">
    <location>
        <begin position="232"/>
        <end position="249"/>
    </location>
</feature>
<feature type="domain" description="ABC-2 type transporter transmembrane" evidence="7">
    <location>
        <begin position="22"/>
        <end position="214"/>
    </location>
</feature>
<evidence type="ECO:0000256" key="6">
    <source>
        <dbReference type="SAM" id="Phobius"/>
    </source>
</evidence>
<comment type="caution">
    <text evidence="8">The sequence shown here is derived from an EMBL/GenBank/DDBJ whole genome shotgun (WGS) entry which is preliminary data.</text>
</comment>
<keyword evidence="9" id="KW-1185">Reference proteome</keyword>
<dbReference type="PIRSF" id="PIRSF006648">
    <property type="entry name" value="DrrB"/>
    <property type="match status" value="1"/>
</dbReference>
<feature type="transmembrane region" description="Helical" evidence="6">
    <location>
        <begin position="110"/>
        <end position="132"/>
    </location>
</feature>
<dbReference type="GO" id="GO:0043190">
    <property type="term" value="C:ATP-binding cassette (ABC) transporter complex"/>
    <property type="evidence" value="ECO:0007669"/>
    <property type="project" value="InterPro"/>
</dbReference>
<dbReference type="InterPro" id="IPR000412">
    <property type="entry name" value="ABC_2_transport"/>
</dbReference>
<dbReference type="GO" id="GO:0140359">
    <property type="term" value="F:ABC-type transporter activity"/>
    <property type="evidence" value="ECO:0007669"/>
    <property type="project" value="InterPro"/>
</dbReference>
<evidence type="ECO:0000313" key="9">
    <source>
        <dbReference type="Proteomes" id="UP000019753"/>
    </source>
</evidence>
<dbReference type="Proteomes" id="UP000019753">
    <property type="component" value="Unassembled WGS sequence"/>
</dbReference>
<dbReference type="InterPro" id="IPR013525">
    <property type="entry name" value="ABC2_TM"/>
</dbReference>
<dbReference type="OrthoDB" id="4239003at2"/>
<gene>
    <name evidence="8" type="ORF">N866_00645</name>
</gene>
<dbReference type="InterPro" id="IPR051784">
    <property type="entry name" value="Nod_factor_ABC_transporter"/>
</dbReference>
<name>A0A021VUY9_9CELL</name>
<evidence type="ECO:0000259" key="7">
    <source>
        <dbReference type="Pfam" id="PF01061"/>
    </source>
</evidence>
<dbReference type="AlphaFoldDB" id="A0A021VUY9"/>
<proteinExistence type="predicted"/>
<organism evidence="8 9">
    <name type="scientific">Actinotalea ferrariae CF5-4</name>
    <dbReference type="NCBI Taxonomy" id="948458"/>
    <lineage>
        <taxon>Bacteria</taxon>
        <taxon>Bacillati</taxon>
        <taxon>Actinomycetota</taxon>
        <taxon>Actinomycetes</taxon>
        <taxon>Micrococcales</taxon>
        <taxon>Cellulomonadaceae</taxon>
        <taxon>Actinotalea</taxon>
    </lineage>
</organism>
<evidence type="ECO:0000256" key="5">
    <source>
        <dbReference type="ARBA" id="ARBA00023251"/>
    </source>
</evidence>